<evidence type="ECO:0000256" key="3">
    <source>
        <dbReference type="ARBA" id="ARBA00022741"/>
    </source>
</evidence>
<dbReference type="Pfam" id="PF08352">
    <property type="entry name" value="oligo_HPY"/>
    <property type="match status" value="1"/>
</dbReference>
<dbReference type="SUPFAM" id="SSF52540">
    <property type="entry name" value="P-loop containing nucleoside triphosphate hydrolases"/>
    <property type="match status" value="1"/>
</dbReference>
<keyword evidence="4 6" id="KW-0067">ATP-binding</keyword>
<evidence type="ECO:0000256" key="4">
    <source>
        <dbReference type="ARBA" id="ARBA00022840"/>
    </source>
</evidence>
<keyword evidence="2" id="KW-0813">Transport</keyword>
<proteinExistence type="predicted"/>
<feature type="domain" description="Oligopeptide/dipeptide ABC transporter C-terminal" evidence="5">
    <location>
        <begin position="7"/>
        <end position="71"/>
    </location>
</feature>
<organism evidence="6">
    <name type="scientific">uncultured Microvirga sp</name>
    <dbReference type="NCBI Taxonomy" id="412392"/>
    <lineage>
        <taxon>Bacteria</taxon>
        <taxon>Pseudomonadati</taxon>
        <taxon>Pseudomonadota</taxon>
        <taxon>Alphaproteobacteria</taxon>
        <taxon>Hyphomicrobiales</taxon>
        <taxon>Methylobacteriaceae</taxon>
        <taxon>Microvirga</taxon>
        <taxon>environmental samples</taxon>
    </lineage>
</organism>
<dbReference type="InterPro" id="IPR027417">
    <property type="entry name" value="P-loop_NTPase"/>
</dbReference>
<gene>
    <name evidence="6" type="ORF">AVDCRST_MAG90-702</name>
</gene>
<dbReference type="GO" id="GO:0005524">
    <property type="term" value="F:ATP binding"/>
    <property type="evidence" value="ECO:0007669"/>
    <property type="project" value="UniProtKB-KW"/>
</dbReference>
<name>A0A6J4KVE9_9HYPH</name>
<dbReference type="NCBIfam" id="TIGR01727">
    <property type="entry name" value="oligo_HPY"/>
    <property type="match status" value="1"/>
</dbReference>
<evidence type="ECO:0000256" key="1">
    <source>
        <dbReference type="ARBA" id="ARBA00004417"/>
    </source>
</evidence>
<evidence type="ECO:0000259" key="5">
    <source>
        <dbReference type="Pfam" id="PF08352"/>
    </source>
</evidence>
<evidence type="ECO:0000313" key="6">
    <source>
        <dbReference type="EMBL" id="CAA9315205.1"/>
    </source>
</evidence>
<dbReference type="PANTHER" id="PTHR43067">
    <property type="entry name" value="OLIGOPEPTIDE/DIPEPTIDE ABC TRANSPORTER, ATPASE SUBUNIT"/>
    <property type="match status" value="1"/>
</dbReference>
<evidence type="ECO:0000256" key="2">
    <source>
        <dbReference type="ARBA" id="ARBA00022448"/>
    </source>
</evidence>
<sequence length="95" mass="10465">MYLGRVVEQAPVEEMFGRPNHPYTQSLLANVPRLHTRGRPFATVRGEIPSPLKPPSGCHFHPRCPFAMPRCATEVPALRQIASGHLSACHLNGAE</sequence>
<dbReference type="EMBL" id="CADCUC010000135">
    <property type="protein sequence ID" value="CAA9315205.1"/>
    <property type="molecule type" value="Genomic_DNA"/>
</dbReference>
<reference evidence="6" key="1">
    <citation type="submission" date="2020-02" db="EMBL/GenBank/DDBJ databases">
        <authorList>
            <person name="Meier V. D."/>
        </authorList>
    </citation>
    <scope>NUCLEOTIDE SEQUENCE</scope>
    <source>
        <strain evidence="6">AVDCRST_MAG90</strain>
    </source>
</reference>
<keyword evidence="3" id="KW-0547">Nucleotide-binding</keyword>
<comment type="subcellular location">
    <subcellularLocation>
        <location evidence="1">Cell inner membrane</location>
        <topology evidence="1">Peripheral membrane protein</topology>
    </subcellularLocation>
</comment>
<dbReference type="PANTHER" id="PTHR43067:SF3">
    <property type="entry name" value="MALTOSE ABC TRANSPORTER, ATP-BINDING PROTEIN"/>
    <property type="match status" value="1"/>
</dbReference>
<dbReference type="InterPro" id="IPR013563">
    <property type="entry name" value="Oligopep_ABC_C"/>
</dbReference>
<dbReference type="Gene3D" id="3.40.50.300">
    <property type="entry name" value="P-loop containing nucleotide triphosphate hydrolases"/>
    <property type="match status" value="1"/>
</dbReference>
<accession>A0A6J4KVE9</accession>
<dbReference type="GO" id="GO:0015833">
    <property type="term" value="P:peptide transport"/>
    <property type="evidence" value="ECO:0007669"/>
    <property type="project" value="InterPro"/>
</dbReference>
<dbReference type="GO" id="GO:0005886">
    <property type="term" value="C:plasma membrane"/>
    <property type="evidence" value="ECO:0007669"/>
    <property type="project" value="UniProtKB-SubCell"/>
</dbReference>
<dbReference type="AlphaFoldDB" id="A0A6J4KVE9"/>
<protein>
    <submittedName>
        <fullName evidence="6">Oligopeptide transport ATP-binding protein OppD</fullName>
    </submittedName>
</protein>